<protein>
    <submittedName>
        <fullName evidence="1">Uncharacterized protein</fullName>
    </submittedName>
</protein>
<dbReference type="EMBL" id="KZ084163">
    <property type="protein sequence ID" value="OSC96879.1"/>
    <property type="molecule type" value="Genomic_DNA"/>
</dbReference>
<gene>
    <name evidence="1" type="ORF">PYCCODRAFT_1440716</name>
</gene>
<evidence type="ECO:0000313" key="1">
    <source>
        <dbReference type="EMBL" id="OSC96879.1"/>
    </source>
</evidence>
<dbReference type="AlphaFoldDB" id="A0A1Y2I6U4"/>
<evidence type="ECO:0000313" key="2">
    <source>
        <dbReference type="Proteomes" id="UP000193067"/>
    </source>
</evidence>
<proteinExistence type="predicted"/>
<organism evidence="1 2">
    <name type="scientific">Trametes coccinea (strain BRFM310)</name>
    <name type="common">Pycnoporus coccineus</name>
    <dbReference type="NCBI Taxonomy" id="1353009"/>
    <lineage>
        <taxon>Eukaryota</taxon>
        <taxon>Fungi</taxon>
        <taxon>Dikarya</taxon>
        <taxon>Basidiomycota</taxon>
        <taxon>Agaricomycotina</taxon>
        <taxon>Agaricomycetes</taxon>
        <taxon>Polyporales</taxon>
        <taxon>Polyporaceae</taxon>
        <taxon>Trametes</taxon>
    </lineage>
</organism>
<sequence>MFKDTTWLDGRHDGRRLMPFADYVRSCEETHRSQGPKAYAAQFQCLYTFGLLEAVIETKYRTRKVVPPGQIAPLMNSNEPTPSYN</sequence>
<reference evidence="1 2" key="1">
    <citation type="journal article" date="2015" name="Biotechnol. Biofuels">
        <title>Enhanced degradation of softwood versus hardwood by the white-rot fungus Pycnoporus coccineus.</title>
        <authorList>
            <person name="Couturier M."/>
            <person name="Navarro D."/>
            <person name="Chevret D."/>
            <person name="Henrissat B."/>
            <person name="Piumi F."/>
            <person name="Ruiz-Duenas F.J."/>
            <person name="Martinez A.T."/>
            <person name="Grigoriev I.V."/>
            <person name="Riley R."/>
            <person name="Lipzen A."/>
            <person name="Berrin J.G."/>
            <person name="Master E.R."/>
            <person name="Rosso M.N."/>
        </authorList>
    </citation>
    <scope>NUCLEOTIDE SEQUENCE [LARGE SCALE GENOMIC DNA]</scope>
    <source>
        <strain evidence="1 2">BRFM310</strain>
    </source>
</reference>
<accession>A0A1Y2I6U4</accession>
<keyword evidence="2" id="KW-1185">Reference proteome</keyword>
<dbReference type="Proteomes" id="UP000193067">
    <property type="component" value="Unassembled WGS sequence"/>
</dbReference>
<name>A0A1Y2I6U4_TRAC3</name>